<gene>
    <name evidence="6" type="ORF">AFULGI_00018660</name>
</gene>
<dbReference type="InterPro" id="IPR058240">
    <property type="entry name" value="rSAM_sf"/>
</dbReference>
<keyword evidence="1" id="KW-0949">S-adenosyl-L-methionine</keyword>
<dbReference type="Gene3D" id="3.20.20.70">
    <property type="entry name" value="Aldolase class I"/>
    <property type="match status" value="1"/>
</dbReference>
<dbReference type="SFLD" id="SFLDS00029">
    <property type="entry name" value="Radical_SAM"/>
    <property type="match status" value="1"/>
</dbReference>
<dbReference type="AlphaFoldDB" id="A0A075WF62"/>
<proteinExistence type="predicted"/>
<dbReference type="InterPro" id="IPR007197">
    <property type="entry name" value="rSAM"/>
</dbReference>
<evidence type="ECO:0000256" key="1">
    <source>
        <dbReference type="ARBA" id="ARBA00022691"/>
    </source>
</evidence>
<dbReference type="InterPro" id="IPR013785">
    <property type="entry name" value="Aldolase_TIM"/>
</dbReference>
<dbReference type="SUPFAM" id="SSF102114">
    <property type="entry name" value="Radical SAM enzymes"/>
    <property type="match status" value="1"/>
</dbReference>
<organism evidence="6 7">
    <name type="scientific">Archaeoglobus fulgidus DSM 8774</name>
    <dbReference type="NCBI Taxonomy" id="1344584"/>
    <lineage>
        <taxon>Archaea</taxon>
        <taxon>Methanobacteriati</taxon>
        <taxon>Methanobacteriota</taxon>
        <taxon>Archaeoglobi</taxon>
        <taxon>Archaeoglobales</taxon>
        <taxon>Archaeoglobaceae</taxon>
        <taxon>Archaeoglobus</taxon>
    </lineage>
</organism>
<evidence type="ECO:0000259" key="5">
    <source>
        <dbReference type="PROSITE" id="PS51918"/>
    </source>
</evidence>
<dbReference type="CDD" id="cd01335">
    <property type="entry name" value="Radical_SAM"/>
    <property type="match status" value="1"/>
</dbReference>
<dbReference type="SFLD" id="SFLDG01067">
    <property type="entry name" value="SPASM/twitch_domain_containing"/>
    <property type="match status" value="1"/>
</dbReference>
<evidence type="ECO:0000256" key="3">
    <source>
        <dbReference type="ARBA" id="ARBA00023004"/>
    </source>
</evidence>
<dbReference type="Pfam" id="PF04055">
    <property type="entry name" value="Radical_SAM"/>
    <property type="match status" value="1"/>
</dbReference>
<reference evidence="6 7" key="1">
    <citation type="submission" date="2013-07" db="EMBL/GenBank/DDBJ databases">
        <title>Genome of Archaeoglobus fulgidus.</title>
        <authorList>
            <person name="Fiebig A."/>
            <person name="Birkeland N.-K."/>
        </authorList>
    </citation>
    <scope>NUCLEOTIDE SEQUENCE [LARGE SCALE GENOMIC DNA]</scope>
    <source>
        <strain evidence="6 7">DSM 8774</strain>
    </source>
</reference>
<dbReference type="GO" id="GO:0051536">
    <property type="term" value="F:iron-sulfur cluster binding"/>
    <property type="evidence" value="ECO:0007669"/>
    <property type="project" value="UniProtKB-KW"/>
</dbReference>
<dbReference type="RefSeq" id="WP_048095995.1">
    <property type="nucleotide sequence ID" value="NZ_CP006577.1"/>
</dbReference>
<dbReference type="GeneID" id="24795361"/>
<dbReference type="PANTHER" id="PTHR11228:SF7">
    <property type="entry name" value="PQQA PEPTIDE CYCLASE"/>
    <property type="match status" value="1"/>
</dbReference>
<dbReference type="GO" id="GO:0046872">
    <property type="term" value="F:metal ion binding"/>
    <property type="evidence" value="ECO:0007669"/>
    <property type="project" value="UniProtKB-KW"/>
</dbReference>
<dbReference type="KEGG" id="afg:AFULGI_00018660"/>
<dbReference type="GO" id="GO:0003824">
    <property type="term" value="F:catalytic activity"/>
    <property type="evidence" value="ECO:0007669"/>
    <property type="project" value="InterPro"/>
</dbReference>
<keyword evidence="3" id="KW-0408">Iron</keyword>
<evidence type="ECO:0000256" key="2">
    <source>
        <dbReference type="ARBA" id="ARBA00022723"/>
    </source>
</evidence>
<protein>
    <submittedName>
        <fullName evidence="6">Putative Fe-S oxidoreductase</fullName>
    </submittedName>
</protein>
<evidence type="ECO:0000313" key="6">
    <source>
        <dbReference type="EMBL" id="AIG98621.1"/>
    </source>
</evidence>
<keyword evidence="4" id="KW-0411">Iron-sulfur</keyword>
<name>A0A075WF62_ARCFL</name>
<dbReference type="CDD" id="cd21121">
    <property type="entry name" value="SPASM_Cmo-like"/>
    <property type="match status" value="1"/>
</dbReference>
<evidence type="ECO:0000313" key="7">
    <source>
        <dbReference type="Proteomes" id="UP000028501"/>
    </source>
</evidence>
<dbReference type="EMBL" id="CP006577">
    <property type="protein sequence ID" value="AIG98621.1"/>
    <property type="molecule type" value="Genomic_DNA"/>
</dbReference>
<dbReference type="Proteomes" id="UP000028501">
    <property type="component" value="Chromosome"/>
</dbReference>
<evidence type="ECO:0000256" key="4">
    <source>
        <dbReference type="ARBA" id="ARBA00023014"/>
    </source>
</evidence>
<keyword evidence="2" id="KW-0479">Metal-binding</keyword>
<accession>A0A075WF62</accession>
<dbReference type="PROSITE" id="PS51918">
    <property type="entry name" value="RADICAL_SAM"/>
    <property type="match status" value="1"/>
</dbReference>
<sequence>MPKLGFVQVEVSTRCQLSCLMCPKSCFSDEWIAKDMNMETFRLIPFKKFHYAHLQGWGEPLLNPNIGEMVDIAAKSCKVGLTTNGLLIDHHIDSILKLDLLAVSVASGDARQHERVRGCSLEKLAGNIKLVSESRGKRPKIVIATMMLKSTIESLPKLIDFAAECGADEVIANNLDYIPSKELVGEEVFGLTADKDVEKAVEQAGKRAEELGIGFIAKPRLMEEALVCAENPVENCVVAVDGRIAPCAYLNLPTASETIPRWFRGRIVEVPKVYFCSFKEWLKSSFRETFKRRLQVLHQSLPNEHPPLPQPCRTCYKAYSV</sequence>
<dbReference type="InterPro" id="IPR050377">
    <property type="entry name" value="Radical_SAM_PqqE_MftC-like"/>
</dbReference>
<dbReference type="HOGENOM" id="CLU_009273_1_1_2"/>
<dbReference type="PANTHER" id="PTHR11228">
    <property type="entry name" value="RADICAL SAM DOMAIN PROTEIN"/>
    <property type="match status" value="1"/>
</dbReference>
<feature type="domain" description="Radical SAM core" evidence="5">
    <location>
        <begin position="1"/>
        <end position="214"/>
    </location>
</feature>